<dbReference type="STRING" id="1016849.A0A0D1Y6R0"/>
<evidence type="ECO:0000256" key="1">
    <source>
        <dbReference type="ARBA" id="ARBA00022801"/>
    </source>
</evidence>
<evidence type="ECO:0000259" key="2">
    <source>
        <dbReference type="Pfam" id="PF07859"/>
    </source>
</evidence>
<dbReference type="SUPFAM" id="SSF53474">
    <property type="entry name" value="alpha/beta-Hydrolases"/>
    <property type="match status" value="1"/>
</dbReference>
<evidence type="ECO:0000313" key="3">
    <source>
        <dbReference type="EMBL" id="KIV78537.1"/>
    </source>
</evidence>
<dbReference type="AlphaFoldDB" id="A0A0D1Y6R0"/>
<proteinExistence type="predicted"/>
<dbReference type="OrthoDB" id="433474at2759"/>
<dbReference type="Pfam" id="PF07859">
    <property type="entry name" value="Abhydrolase_3"/>
    <property type="match status" value="1"/>
</dbReference>
<dbReference type="InterPro" id="IPR013094">
    <property type="entry name" value="AB_hydrolase_3"/>
</dbReference>
<dbReference type="GO" id="GO:0016787">
    <property type="term" value="F:hydrolase activity"/>
    <property type="evidence" value="ECO:0007669"/>
    <property type="project" value="UniProtKB-KW"/>
</dbReference>
<organism evidence="3 4">
    <name type="scientific">Exophiala sideris</name>
    <dbReference type="NCBI Taxonomy" id="1016849"/>
    <lineage>
        <taxon>Eukaryota</taxon>
        <taxon>Fungi</taxon>
        <taxon>Dikarya</taxon>
        <taxon>Ascomycota</taxon>
        <taxon>Pezizomycotina</taxon>
        <taxon>Eurotiomycetes</taxon>
        <taxon>Chaetothyriomycetidae</taxon>
        <taxon>Chaetothyriales</taxon>
        <taxon>Herpotrichiellaceae</taxon>
        <taxon>Exophiala</taxon>
    </lineage>
</organism>
<keyword evidence="1" id="KW-0378">Hydrolase</keyword>
<dbReference type="InterPro" id="IPR050300">
    <property type="entry name" value="GDXG_lipolytic_enzyme"/>
</dbReference>
<gene>
    <name evidence="3" type="ORF">PV11_06182</name>
</gene>
<protein>
    <recommendedName>
        <fullName evidence="2">Alpha/beta hydrolase fold-3 domain-containing protein</fullName>
    </recommendedName>
</protein>
<dbReference type="Proteomes" id="UP000053599">
    <property type="component" value="Unassembled WGS sequence"/>
</dbReference>
<sequence length="322" mass="35309">MSYVPDPEFISHARPILKALHSAPTARLHDIDARRAMVKGFKSIFETTLPVQPDWVPTKYTTNSVDGAEIVLYWFANDIIKHNPQPSSVILHFHGGGYVAGNVSVFERFLANHAATTNVPILSVDYRLAPESNGDGPVQDCFAGLTWLRNNANTLNIDPARIAVMGESAGGGLAAGLALYARDQHFSPPIAKQILIYPMLDDRNTTRDERLEEFAVWRNADSITGWTALLGKDIIGTDKVSPYAAPARAKDLIGLPPAYIDVGELDIFRDEDLEYARKLAAAGVWVEFHLHAGVPHGFEILAPTSDVAKRALSDRARVCQAF</sequence>
<dbReference type="Gene3D" id="3.40.50.1820">
    <property type="entry name" value="alpha/beta hydrolase"/>
    <property type="match status" value="1"/>
</dbReference>
<dbReference type="InterPro" id="IPR029058">
    <property type="entry name" value="AB_hydrolase_fold"/>
</dbReference>
<dbReference type="PANTHER" id="PTHR48081">
    <property type="entry name" value="AB HYDROLASE SUPERFAMILY PROTEIN C4A8.06C"/>
    <property type="match status" value="1"/>
</dbReference>
<dbReference type="EMBL" id="KN846953">
    <property type="protein sequence ID" value="KIV78537.1"/>
    <property type="molecule type" value="Genomic_DNA"/>
</dbReference>
<name>A0A0D1Y6R0_9EURO</name>
<evidence type="ECO:0000313" key="4">
    <source>
        <dbReference type="Proteomes" id="UP000053599"/>
    </source>
</evidence>
<dbReference type="HOGENOM" id="CLU_012494_6_1_1"/>
<reference evidence="3 4" key="1">
    <citation type="submission" date="2015-01" db="EMBL/GenBank/DDBJ databases">
        <title>The Genome Sequence of Exophiala sideris CBS121828.</title>
        <authorList>
            <consortium name="The Broad Institute Genomics Platform"/>
            <person name="Cuomo C."/>
            <person name="de Hoog S."/>
            <person name="Gorbushina A."/>
            <person name="Stielow B."/>
            <person name="Teixiera M."/>
            <person name="Abouelleil A."/>
            <person name="Chapman S.B."/>
            <person name="Priest M."/>
            <person name="Young S.K."/>
            <person name="Wortman J."/>
            <person name="Nusbaum C."/>
            <person name="Birren B."/>
        </authorList>
    </citation>
    <scope>NUCLEOTIDE SEQUENCE [LARGE SCALE GENOMIC DNA]</scope>
    <source>
        <strain evidence="3 4">CBS 121828</strain>
    </source>
</reference>
<dbReference type="PANTHER" id="PTHR48081:SF8">
    <property type="entry name" value="ALPHA_BETA HYDROLASE FOLD-3 DOMAIN-CONTAINING PROTEIN-RELATED"/>
    <property type="match status" value="1"/>
</dbReference>
<accession>A0A0D1Y6R0</accession>
<feature type="domain" description="Alpha/beta hydrolase fold-3" evidence="2">
    <location>
        <begin position="90"/>
        <end position="299"/>
    </location>
</feature>